<organism evidence="7 8">
    <name type="scientific">Paenarthrobacter nicotinovorans</name>
    <name type="common">Arthrobacter nicotinovorans</name>
    <dbReference type="NCBI Taxonomy" id="29320"/>
    <lineage>
        <taxon>Bacteria</taxon>
        <taxon>Bacillati</taxon>
        <taxon>Actinomycetota</taxon>
        <taxon>Actinomycetes</taxon>
        <taxon>Micrococcales</taxon>
        <taxon>Micrococcaceae</taxon>
        <taxon>Paenarthrobacter</taxon>
    </lineage>
</organism>
<feature type="compositionally biased region" description="Polar residues" evidence="4">
    <location>
        <begin position="34"/>
        <end position="49"/>
    </location>
</feature>
<dbReference type="SMART" id="SM00062">
    <property type="entry name" value="PBPb"/>
    <property type="match status" value="1"/>
</dbReference>
<evidence type="ECO:0000256" key="1">
    <source>
        <dbReference type="ARBA" id="ARBA00010333"/>
    </source>
</evidence>
<protein>
    <submittedName>
        <fullName evidence="7">Glutamate transport system substrate-binding protein</fullName>
    </submittedName>
</protein>
<dbReference type="EMBL" id="JAUSSW010000007">
    <property type="protein sequence ID" value="MDQ0103037.1"/>
    <property type="molecule type" value="Genomic_DNA"/>
</dbReference>
<feature type="region of interest" description="Disordered" evidence="4">
    <location>
        <begin position="26"/>
        <end position="49"/>
    </location>
</feature>
<dbReference type="Proteomes" id="UP001244563">
    <property type="component" value="Unassembled WGS sequence"/>
</dbReference>
<keyword evidence="2" id="KW-0813">Transport</keyword>
<evidence type="ECO:0000256" key="2">
    <source>
        <dbReference type="ARBA" id="ARBA00022448"/>
    </source>
</evidence>
<evidence type="ECO:0000313" key="8">
    <source>
        <dbReference type="Proteomes" id="UP001244563"/>
    </source>
</evidence>
<dbReference type="Pfam" id="PF00497">
    <property type="entry name" value="SBP_bac_3"/>
    <property type="match status" value="1"/>
</dbReference>
<keyword evidence="3 5" id="KW-0732">Signal</keyword>
<dbReference type="PANTHER" id="PTHR30085:SF6">
    <property type="entry name" value="ABC TRANSPORTER GLUTAMINE-BINDING PROTEIN GLNH"/>
    <property type="match status" value="1"/>
</dbReference>
<feature type="domain" description="Solute-binding protein family 3/N-terminal" evidence="6">
    <location>
        <begin position="58"/>
        <end position="283"/>
    </location>
</feature>
<evidence type="ECO:0000256" key="4">
    <source>
        <dbReference type="SAM" id="MobiDB-lite"/>
    </source>
</evidence>
<dbReference type="RefSeq" id="WP_306878617.1">
    <property type="nucleotide sequence ID" value="NZ_JAUSSW010000007.1"/>
</dbReference>
<keyword evidence="8" id="KW-1185">Reference proteome</keyword>
<name>A0ABT9TR59_PAENI</name>
<dbReference type="InterPro" id="IPR051455">
    <property type="entry name" value="Bact_solute-bind_prot3"/>
</dbReference>
<evidence type="ECO:0000256" key="5">
    <source>
        <dbReference type="SAM" id="SignalP"/>
    </source>
</evidence>
<dbReference type="PROSITE" id="PS51257">
    <property type="entry name" value="PROKAR_LIPOPROTEIN"/>
    <property type="match status" value="1"/>
</dbReference>
<proteinExistence type="inferred from homology"/>
<dbReference type="CDD" id="cd13690">
    <property type="entry name" value="PBP2_GluB"/>
    <property type="match status" value="1"/>
</dbReference>
<dbReference type="SUPFAM" id="SSF53850">
    <property type="entry name" value="Periplasmic binding protein-like II"/>
    <property type="match status" value="1"/>
</dbReference>
<dbReference type="PANTHER" id="PTHR30085">
    <property type="entry name" value="AMINO ACID ABC TRANSPORTER PERMEASE"/>
    <property type="match status" value="1"/>
</dbReference>
<comment type="caution">
    <text evidence="7">The sequence shown here is derived from an EMBL/GenBank/DDBJ whole genome shotgun (WGS) entry which is preliminary data.</text>
</comment>
<sequence>MKASRNAFVVTAVLAVGSMLASCSSGVTGPAASDQPSVNTDVSFPSGSTMQKIHDSGKITIGTKFDQPLFGLKNPTTGQPQGFDAEIGKIVAARLGIPAEKIQWVETVSANREPFLQQGRVDLVVATYTMNAKRAQVINFAGPYYVAGQSLMVQKGNPLGVKDPKDLAGRKACSVEGSASSANIRTVVPTVQVITFDSYSKCADALKNGQVDAVTTDNTILAGLRSLDPDSFDLVDVMFTKEPYGIGVAKDRTDLAEFADEALKESFSDGSWAKAWDSTAGKILGAAPEPPVLGQY</sequence>
<reference evidence="7 8" key="1">
    <citation type="submission" date="2023-07" db="EMBL/GenBank/DDBJ databases">
        <title>Sorghum-associated microbial communities from plants grown in Nebraska, USA.</title>
        <authorList>
            <person name="Schachtman D."/>
        </authorList>
    </citation>
    <scope>NUCLEOTIDE SEQUENCE [LARGE SCALE GENOMIC DNA]</scope>
    <source>
        <strain evidence="7 8">CC523</strain>
    </source>
</reference>
<feature type="signal peptide" evidence="5">
    <location>
        <begin position="1"/>
        <end position="21"/>
    </location>
</feature>
<evidence type="ECO:0000259" key="6">
    <source>
        <dbReference type="SMART" id="SM00062"/>
    </source>
</evidence>
<accession>A0ABT9TR59</accession>
<comment type="similarity">
    <text evidence="1">Belongs to the bacterial solute-binding protein 3 family.</text>
</comment>
<dbReference type="InterPro" id="IPR001638">
    <property type="entry name" value="Solute-binding_3/MltF_N"/>
</dbReference>
<feature type="chain" id="PRO_5047257411" evidence="5">
    <location>
        <begin position="22"/>
        <end position="296"/>
    </location>
</feature>
<dbReference type="Gene3D" id="3.40.190.10">
    <property type="entry name" value="Periplasmic binding protein-like II"/>
    <property type="match status" value="2"/>
</dbReference>
<evidence type="ECO:0000313" key="7">
    <source>
        <dbReference type="EMBL" id="MDQ0103037.1"/>
    </source>
</evidence>
<gene>
    <name evidence="7" type="ORF">J2T10_002694</name>
</gene>
<evidence type="ECO:0000256" key="3">
    <source>
        <dbReference type="ARBA" id="ARBA00022729"/>
    </source>
</evidence>